<dbReference type="GO" id="GO:0008757">
    <property type="term" value="F:S-adenosylmethionine-dependent methyltransferase activity"/>
    <property type="evidence" value="ECO:0007669"/>
    <property type="project" value="UniProtKB-UniRule"/>
</dbReference>
<evidence type="ECO:0000256" key="6">
    <source>
        <dbReference type="HAMAP-Rule" id="MF_01885"/>
    </source>
</evidence>
<evidence type="ECO:0000256" key="3">
    <source>
        <dbReference type="ARBA" id="ARBA00022679"/>
    </source>
</evidence>
<proteinExistence type="inferred from homology"/>
<dbReference type="PANTHER" id="PTHR42971">
    <property type="entry name" value="TRNA (CYTIDINE(34)-2'-O)-METHYLTRANSFERASE"/>
    <property type="match status" value="1"/>
</dbReference>
<dbReference type="GO" id="GO:0003723">
    <property type="term" value="F:RNA binding"/>
    <property type="evidence" value="ECO:0007669"/>
    <property type="project" value="InterPro"/>
</dbReference>
<reference evidence="9 10" key="1">
    <citation type="journal article" date="2011" name="J. Bacteriol.">
        <title>Genome Sequence of Mycoplasma putrefaciens Type Strain KS1.</title>
        <authorList>
            <person name="Calcutt M.J."/>
            <person name="Foecking M.F."/>
        </authorList>
    </citation>
    <scope>NUCLEOTIDE SEQUENCE [LARGE SCALE GENOMIC DNA]</scope>
    <source>
        <strain evidence="10">ATCC 15718 / NCTC 10155 / C30 KS-1 / KS-1</strain>
    </source>
</reference>
<accession>A0A7U3ZSG0</accession>
<feature type="binding site" evidence="6 7">
    <location>
        <position position="129"/>
    </location>
    <ligand>
        <name>S-adenosyl-L-methionine</name>
        <dbReference type="ChEBI" id="CHEBI:59789"/>
    </ligand>
</feature>
<keyword evidence="4 6" id="KW-0949">S-adenosyl-L-methionine</keyword>
<keyword evidence="2 6" id="KW-0489">Methyltransferase</keyword>
<dbReference type="GO" id="GO:0005737">
    <property type="term" value="C:cytoplasm"/>
    <property type="evidence" value="ECO:0007669"/>
    <property type="project" value="UniProtKB-SubCell"/>
</dbReference>
<keyword evidence="1 6" id="KW-0963">Cytoplasm</keyword>
<comment type="catalytic activity">
    <reaction evidence="6">
        <text>cytidine(34) in tRNA + S-adenosyl-L-methionine = 2'-O-methylcytidine(34) in tRNA + S-adenosyl-L-homocysteine + H(+)</text>
        <dbReference type="Rhea" id="RHEA:43084"/>
        <dbReference type="Rhea" id="RHEA-COMP:10331"/>
        <dbReference type="Rhea" id="RHEA-COMP:10332"/>
        <dbReference type="ChEBI" id="CHEBI:15378"/>
        <dbReference type="ChEBI" id="CHEBI:57856"/>
        <dbReference type="ChEBI" id="CHEBI:59789"/>
        <dbReference type="ChEBI" id="CHEBI:74495"/>
        <dbReference type="ChEBI" id="CHEBI:82748"/>
        <dbReference type="EC" id="2.1.1.207"/>
    </reaction>
</comment>
<gene>
    <name evidence="9" type="ordered locus">MPUT_0298</name>
</gene>
<comment type="subcellular location">
    <subcellularLocation>
        <location evidence="6">Cytoplasm</location>
    </subcellularLocation>
</comment>
<evidence type="ECO:0000256" key="5">
    <source>
        <dbReference type="ARBA" id="ARBA00022694"/>
    </source>
</evidence>
<dbReference type="KEGG" id="mpf:MPUT_0298"/>
<dbReference type="EMBL" id="CP003021">
    <property type="protein sequence ID" value="AEM68676.1"/>
    <property type="molecule type" value="Genomic_DNA"/>
</dbReference>
<keyword evidence="3 6" id="KW-0808">Transferase</keyword>
<dbReference type="PIRSF" id="PIRSF029256">
    <property type="entry name" value="SpoU_TrmH_prd"/>
    <property type="match status" value="1"/>
</dbReference>
<dbReference type="InterPro" id="IPR016914">
    <property type="entry name" value="TrmL"/>
</dbReference>
<evidence type="ECO:0000256" key="4">
    <source>
        <dbReference type="ARBA" id="ARBA00022691"/>
    </source>
</evidence>
<dbReference type="Gene3D" id="3.40.1280.10">
    <property type="match status" value="1"/>
</dbReference>
<dbReference type="EC" id="2.1.1.207" evidence="6"/>
<dbReference type="PANTHER" id="PTHR42971:SF1">
    <property type="entry name" value="TRNA (CYTIDINE(34)-2'-O)-METHYLTRANSFERASE"/>
    <property type="match status" value="1"/>
</dbReference>
<dbReference type="InterPro" id="IPR001537">
    <property type="entry name" value="SpoU_MeTrfase"/>
</dbReference>
<evidence type="ECO:0000256" key="7">
    <source>
        <dbReference type="PIRSR" id="PIRSR029256-1"/>
    </source>
</evidence>
<evidence type="ECO:0000313" key="9">
    <source>
        <dbReference type="EMBL" id="AEM68676.1"/>
    </source>
</evidence>
<evidence type="ECO:0000313" key="10">
    <source>
        <dbReference type="Proteomes" id="UP000008907"/>
    </source>
</evidence>
<dbReference type="RefSeq" id="WP_014035032.1">
    <property type="nucleotide sequence ID" value="NC_015946.1"/>
</dbReference>
<dbReference type="InterPro" id="IPR029026">
    <property type="entry name" value="tRNA_m1G_MTases_N"/>
</dbReference>
<dbReference type="SUPFAM" id="SSF75217">
    <property type="entry name" value="alpha/beta knot"/>
    <property type="match status" value="1"/>
</dbReference>
<feature type="binding site" evidence="6 7">
    <location>
        <position position="83"/>
    </location>
    <ligand>
        <name>S-adenosyl-L-methionine</name>
        <dbReference type="ChEBI" id="CHEBI:59789"/>
    </ligand>
</feature>
<dbReference type="InterPro" id="IPR029028">
    <property type="entry name" value="Alpha/beta_knot_MTases"/>
</dbReference>
<dbReference type="GO" id="GO:0008175">
    <property type="term" value="F:tRNA methyltransferase activity"/>
    <property type="evidence" value="ECO:0007669"/>
    <property type="project" value="UniProtKB-UniRule"/>
</dbReference>
<dbReference type="GO" id="GO:0002130">
    <property type="term" value="P:wobble position ribose methylation"/>
    <property type="evidence" value="ECO:0007669"/>
    <property type="project" value="TreeGrafter"/>
</dbReference>
<feature type="binding site" evidence="6 7">
    <location>
        <position position="108"/>
    </location>
    <ligand>
        <name>S-adenosyl-L-methionine</name>
        <dbReference type="ChEBI" id="CHEBI:59789"/>
    </ligand>
</feature>
<dbReference type="CDD" id="cd18094">
    <property type="entry name" value="SpoU-like_TrmL"/>
    <property type="match status" value="1"/>
</dbReference>
<evidence type="ECO:0000259" key="8">
    <source>
        <dbReference type="Pfam" id="PF00588"/>
    </source>
</evidence>
<evidence type="ECO:0000256" key="1">
    <source>
        <dbReference type="ARBA" id="ARBA00022490"/>
    </source>
</evidence>
<evidence type="ECO:0000256" key="2">
    <source>
        <dbReference type="ARBA" id="ARBA00022603"/>
    </source>
</evidence>
<protein>
    <recommendedName>
        <fullName evidence="6">Putative tRNA (cytidine(34)-2'-O)-methyltransferase</fullName>
        <ecNumber evidence="6">2.1.1.207</ecNumber>
    </recommendedName>
    <alternativeName>
        <fullName evidence="6">tRNA (cytidine/uridine-2'-O-)-methyltransferase</fullName>
    </alternativeName>
</protein>
<feature type="domain" description="tRNA/rRNA methyltransferase SpoU type" evidence="8">
    <location>
        <begin position="7"/>
        <end position="149"/>
    </location>
</feature>
<comment type="catalytic activity">
    <reaction evidence="6">
        <text>5-carboxymethylaminomethyluridine(34) in tRNA(Leu) + S-adenosyl-L-methionine = 5-carboxymethylaminomethyl-2'-O-methyluridine(34) in tRNA(Leu) + S-adenosyl-L-homocysteine + H(+)</text>
        <dbReference type="Rhea" id="RHEA:43088"/>
        <dbReference type="Rhea" id="RHEA-COMP:10333"/>
        <dbReference type="Rhea" id="RHEA-COMP:10334"/>
        <dbReference type="ChEBI" id="CHEBI:15378"/>
        <dbReference type="ChEBI" id="CHEBI:57856"/>
        <dbReference type="ChEBI" id="CHEBI:59789"/>
        <dbReference type="ChEBI" id="CHEBI:74508"/>
        <dbReference type="ChEBI" id="CHEBI:74511"/>
        <dbReference type="EC" id="2.1.1.207"/>
    </reaction>
</comment>
<organism evidence="9 10">
    <name type="scientific">Mycoplasma putrefaciens (strain ATCC 15718 / NCTC 10155 / C30 KS-1 / KS-1)</name>
    <dbReference type="NCBI Taxonomy" id="743965"/>
    <lineage>
        <taxon>Bacteria</taxon>
        <taxon>Bacillati</taxon>
        <taxon>Mycoplasmatota</taxon>
        <taxon>Mollicutes</taxon>
        <taxon>Mycoplasmataceae</taxon>
        <taxon>Mycoplasma</taxon>
    </lineage>
</organism>
<feature type="binding site" evidence="6 7">
    <location>
        <position position="137"/>
    </location>
    <ligand>
        <name>S-adenosyl-L-methionine</name>
        <dbReference type="ChEBI" id="CHEBI:59789"/>
    </ligand>
</feature>
<comment type="similarity">
    <text evidence="6">Belongs to the class IV-like SAM-binding methyltransferase superfamily. RNA methyltransferase TrmH family. TrmL subfamily.</text>
</comment>
<dbReference type="Proteomes" id="UP000008907">
    <property type="component" value="Chromosome"/>
</dbReference>
<dbReference type="AlphaFoldDB" id="A0A7U3ZSG0"/>
<keyword evidence="5 6" id="KW-0819">tRNA processing</keyword>
<name>A0A7U3ZSG0_MYCPK</name>
<comment type="function">
    <text evidence="6">Could methylate the ribose at the nucleotide 34 wobble position in tRNA.</text>
</comment>
<dbReference type="Pfam" id="PF00588">
    <property type="entry name" value="SpoU_methylase"/>
    <property type="match status" value="1"/>
</dbReference>
<sequence>MISKKKLHIVLYQPEIAQNVGAIMRTCVAIDAKLHIIEPLGFIFDERHLSRPSANEFKFVDCTRYDDWSDFISRHPNTKLYCLSRYGQKPLSDFDFTSVNDDVFLVFGRESTGIAKQIIKDNFQTTFRIPMTAQARSINIANAMAIASYEVLRQWDYLDLAKHEVQKGKDYIMSDAWKGVED</sequence>
<dbReference type="HAMAP" id="MF_01885">
    <property type="entry name" value="tRNA_methyltr_TrmL"/>
    <property type="match status" value="1"/>
</dbReference>